<reference evidence="1 3" key="1">
    <citation type="submission" date="2015-09" db="EMBL/GenBank/DDBJ databases">
        <authorList>
            <consortium name="Pathogen Informatics"/>
        </authorList>
    </citation>
    <scope>NUCLEOTIDE SEQUENCE [LARGE SCALE GENOMIC DNA]</scope>
    <source>
        <strain evidence="1 3">2789STDY5834939</strain>
    </source>
</reference>
<dbReference type="RefSeq" id="WP_055243671.1">
    <property type="nucleotide sequence ID" value="NZ_CABIWA010000002.1"/>
</dbReference>
<dbReference type="Proteomes" id="UP000095765">
    <property type="component" value="Unassembled WGS sequence"/>
</dbReference>
<dbReference type="Proteomes" id="UP000260828">
    <property type="component" value="Unassembled WGS sequence"/>
</dbReference>
<gene>
    <name evidence="2" type="ORF">DXC40_06030</name>
    <name evidence="1" type="ORF">ERS852551_00090</name>
</gene>
<dbReference type="EMBL" id="QVME01000002">
    <property type="protein sequence ID" value="RGE68849.1"/>
    <property type="molecule type" value="Genomic_DNA"/>
</dbReference>
<dbReference type="OrthoDB" id="9027184at2"/>
<evidence type="ECO:0000313" key="4">
    <source>
        <dbReference type="Proteomes" id="UP000260828"/>
    </source>
</evidence>
<protein>
    <submittedName>
        <fullName evidence="1">Uncharacterized homolog of phage Mu protein gp47</fullName>
    </submittedName>
</protein>
<organism evidence="1 3">
    <name type="scientific">Anaerotruncus colihominis</name>
    <dbReference type="NCBI Taxonomy" id="169435"/>
    <lineage>
        <taxon>Bacteria</taxon>
        <taxon>Bacillati</taxon>
        <taxon>Bacillota</taxon>
        <taxon>Clostridia</taxon>
        <taxon>Eubacteriales</taxon>
        <taxon>Oscillospiraceae</taxon>
        <taxon>Anaerotruncus</taxon>
    </lineage>
</organism>
<sequence>MLNLPVLDDQRFEDIVTEAKKRIPQLCAEWTDFNEHDPGITLIELFAWYKQMQQYHLDQITADHLRMFLKLMGIVPEPVRETRANLLAAGKGIQEPFACGERLYSAGGVVFELEESWNPGHVRLCAAYAGRNERPDDITGLLNQWKVFYTLTREETLYLGFSFSGAKTDLELWVEIDDRHPSPRNRPAGPDDPPPRIFVIEAMDGARAVPVQVLRDETFALSFSGSLSLRLKEPLGVSDAGMGLPKFCWLRLRITDPGCEEDPAILGIAAGCGRLVQRQTRAESGDFTVSCGETASVELYTRLAASGERDLFVRDGRGWRLVSAAMEPAVRDGIAGVRCSFSAQDAAQDGAPNVRLCCRERDFAVRRAHTGLPGGRIDLLDGEETAATGCLRLMCARTFADGSVRYEDWTYVDTLEQAGPFDRVYTLDGDGLLFGDNLYGAAPEGGKEAVYLTGFALTDGARGALPHGQALLAPGRGGDEQPQAGAAFYVRPGRDAETPEDAAARLREQWRCDSRAATARDYEQVARRTPGRRVGLVKAIPHYRPENLFSQLEPNTLTLVAAPYSGRPRPLPDQRFLDCVAAQMERYRTVCTRVIVTAPVYVPILVRAEVLSKSGEAETARQAQERLELYFRECEPGAPVLLNDLLGVLGAAESVIGVRRAALTYKGSQCRHSEQGDVLIPKHAVAYLEKLELYVSER</sequence>
<reference evidence="2 4" key="2">
    <citation type="submission" date="2018-08" db="EMBL/GenBank/DDBJ databases">
        <title>A genome reference for cultivated species of the human gut microbiota.</title>
        <authorList>
            <person name="Zou Y."/>
            <person name="Xue W."/>
            <person name="Luo G."/>
        </authorList>
    </citation>
    <scope>NUCLEOTIDE SEQUENCE [LARGE SCALE GENOMIC DNA]</scope>
    <source>
        <strain evidence="2 4">TF05-12AC</strain>
    </source>
</reference>
<proteinExistence type="predicted"/>
<evidence type="ECO:0000313" key="3">
    <source>
        <dbReference type="Proteomes" id="UP000095765"/>
    </source>
</evidence>
<accession>A0A174LFU7</accession>
<evidence type="ECO:0000313" key="2">
    <source>
        <dbReference type="EMBL" id="RGE68849.1"/>
    </source>
</evidence>
<dbReference type="AlphaFoldDB" id="A0A174LFU7"/>
<evidence type="ECO:0000313" key="1">
    <source>
        <dbReference type="EMBL" id="CUP20735.1"/>
    </source>
</evidence>
<name>A0A174LFU7_9FIRM</name>
<dbReference type="EMBL" id="CZBE01000001">
    <property type="protein sequence ID" value="CUP20735.1"/>
    <property type="molecule type" value="Genomic_DNA"/>
</dbReference>